<dbReference type="EMBL" id="GGEC01056136">
    <property type="protein sequence ID" value="MBX36620.1"/>
    <property type="molecule type" value="Transcribed_RNA"/>
</dbReference>
<accession>A0A2P2N2B9</accession>
<reference evidence="1" key="1">
    <citation type="submission" date="2018-02" db="EMBL/GenBank/DDBJ databases">
        <title>Rhizophora mucronata_Transcriptome.</title>
        <authorList>
            <person name="Meera S.P."/>
            <person name="Sreeshan A."/>
            <person name="Augustine A."/>
        </authorList>
    </citation>
    <scope>NUCLEOTIDE SEQUENCE</scope>
    <source>
        <tissue evidence="1">Leaf</tissue>
    </source>
</reference>
<sequence length="61" mass="6910">MLCASKTKGNSCLSKELWVTIIAHLNIKQLWIGNLNVQLCMCVCMMTTGISNKDVYNLQYK</sequence>
<organism evidence="1">
    <name type="scientific">Rhizophora mucronata</name>
    <name type="common">Asiatic mangrove</name>
    <dbReference type="NCBI Taxonomy" id="61149"/>
    <lineage>
        <taxon>Eukaryota</taxon>
        <taxon>Viridiplantae</taxon>
        <taxon>Streptophyta</taxon>
        <taxon>Embryophyta</taxon>
        <taxon>Tracheophyta</taxon>
        <taxon>Spermatophyta</taxon>
        <taxon>Magnoliopsida</taxon>
        <taxon>eudicotyledons</taxon>
        <taxon>Gunneridae</taxon>
        <taxon>Pentapetalae</taxon>
        <taxon>rosids</taxon>
        <taxon>fabids</taxon>
        <taxon>Malpighiales</taxon>
        <taxon>Rhizophoraceae</taxon>
        <taxon>Rhizophora</taxon>
    </lineage>
</organism>
<evidence type="ECO:0000313" key="1">
    <source>
        <dbReference type="EMBL" id="MBX36620.1"/>
    </source>
</evidence>
<proteinExistence type="predicted"/>
<dbReference type="AlphaFoldDB" id="A0A2P2N2B9"/>
<protein>
    <submittedName>
        <fullName evidence="1">Uncharacterized protein</fullName>
    </submittedName>
</protein>
<name>A0A2P2N2B9_RHIMU</name>